<keyword evidence="1" id="KW-0812">Transmembrane</keyword>
<dbReference type="EMBL" id="JRLW01000001">
    <property type="protein sequence ID" value="KGO90852.1"/>
    <property type="molecule type" value="Genomic_DNA"/>
</dbReference>
<evidence type="ECO:0000313" key="3">
    <source>
        <dbReference type="Proteomes" id="UP000030121"/>
    </source>
</evidence>
<dbReference type="RefSeq" id="WP_026979951.1">
    <property type="nucleotide sequence ID" value="NZ_AUCZ01000004.1"/>
</dbReference>
<keyword evidence="3" id="KW-1185">Reference proteome</keyword>
<feature type="transmembrane region" description="Helical" evidence="1">
    <location>
        <begin position="86"/>
        <end position="104"/>
    </location>
</feature>
<evidence type="ECO:0000313" key="2">
    <source>
        <dbReference type="EMBL" id="KGO90852.1"/>
    </source>
</evidence>
<keyword evidence="1" id="KW-1133">Transmembrane helix</keyword>
<evidence type="ECO:0008006" key="4">
    <source>
        <dbReference type="Google" id="ProtNLM"/>
    </source>
</evidence>
<feature type="transmembrane region" description="Helical" evidence="1">
    <location>
        <begin position="266"/>
        <end position="289"/>
    </location>
</feature>
<name>A0A0A2MDU9_9FLAO</name>
<dbReference type="Pfam" id="PF12412">
    <property type="entry name" value="DUF3667"/>
    <property type="match status" value="1"/>
</dbReference>
<feature type="transmembrane region" description="Helical" evidence="1">
    <location>
        <begin position="237"/>
        <end position="260"/>
    </location>
</feature>
<keyword evidence="1" id="KW-0472">Membrane</keyword>
<dbReference type="Proteomes" id="UP000030121">
    <property type="component" value="Unassembled WGS sequence"/>
</dbReference>
<organism evidence="2 3">
    <name type="scientific">Flavobacterium suncheonense GH29-5 = DSM 17707</name>
    <dbReference type="NCBI Taxonomy" id="1121899"/>
    <lineage>
        <taxon>Bacteria</taxon>
        <taxon>Pseudomonadati</taxon>
        <taxon>Bacteroidota</taxon>
        <taxon>Flavobacteriia</taxon>
        <taxon>Flavobacteriales</taxon>
        <taxon>Flavobacteriaceae</taxon>
        <taxon>Flavobacterium</taxon>
    </lineage>
</organism>
<comment type="caution">
    <text evidence="2">The sequence shown here is derived from an EMBL/GenBank/DDBJ whole genome shotgun (WGS) entry which is preliminary data.</text>
</comment>
<dbReference type="AlphaFoldDB" id="A0A0A2MDU9"/>
<gene>
    <name evidence="2" type="ORF">Q764_01665</name>
</gene>
<dbReference type="STRING" id="1121899.GCA_000430025_01202"/>
<dbReference type="InterPro" id="IPR022134">
    <property type="entry name" value="DUF3667"/>
</dbReference>
<proteinExistence type="predicted"/>
<evidence type="ECO:0000256" key="1">
    <source>
        <dbReference type="SAM" id="Phobius"/>
    </source>
</evidence>
<dbReference type="OrthoDB" id="675873at2"/>
<reference evidence="2 3" key="1">
    <citation type="submission" date="2013-09" db="EMBL/GenBank/DDBJ databases">
        <authorList>
            <person name="Zeng Z."/>
            <person name="Chen C."/>
        </authorList>
    </citation>
    <scope>NUCLEOTIDE SEQUENCE [LARGE SCALE GENOMIC DNA]</scope>
    <source>
        <strain evidence="2 3">GH29-5</strain>
    </source>
</reference>
<feature type="transmembrane region" description="Helical" evidence="1">
    <location>
        <begin position="207"/>
        <end position="225"/>
    </location>
</feature>
<protein>
    <recommendedName>
        <fullName evidence="4">DUF3667 domain-containing protein</fullName>
    </recommendedName>
</protein>
<feature type="transmembrane region" description="Helical" evidence="1">
    <location>
        <begin position="309"/>
        <end position="331"/>
    </location>
</feature>
<accession>A0A0A2MDU9</accession>
<sequence length="334" mass="40022">MSKNTIREDKTCLNCGTFVEDRFCPQCGQENTETRKSFHYLFTHFVEDLVHYDSGFWKTMKYLLFYPAKLTREYLSGRRKAFMVPVKLYIFISFITFFLAGFFFDPHTIGKEDSSFTVSQAKNKDNIKTWINNDTIEKKKITVEEKYGWYGNYKNVRQLDSIENSLPAAKKMSKTQYWITRRMVSIAENNTPKEAFVKALQSFKQNLSKVLFLYMPVFTFWLWLFHEKKRWYYFDHGIFTLHYFSFLLLTSSLFIILEWLLSFSDFILFVILKIALGITFFVWPIIYFFKAHKRMYGETAFVSFLKCSLMFWINFMLVILFLSLYSVYSFISVK</sequence>
<dbReference type="eggNOG" id="COG1566">
    <property type="taxonomic scope" value="Bacteria"/>
</dbReference>